<dbReference type="AlphaFoldDB" id="A0AA40B4J8"/>
<dbReference type="EMBL" id="JAUIRO010000002">
    <property type="protein sequence ID" value="KAK0727561.1"/>
    <property type="molecule type" value="Genomic_DNA"/>
</dbReference>
<feature type="compositionally biased region" description="Polar residues" evidence="1">
    <location>
        <begin position="10"/>
        <end position="29"/>
    </location>
</feature>
<dbReference type="GeneID" id="85324542"/>
<evidence type="ECO:0000313" key="3">
    <source>
        <dbReference type="Proteomes" id="UP001172101"/>
    </source>
</evidence>
<accession>A0AA40B4J8</accession>
<feature type="region of interest" description="Disordered" evidence="1">
    <location>
        <begin position="1"/>
        <end position="29"/>
    </location>
</feature>
<keyword evidence="3" id="KW-1185">Reference proteome</keyword>
<name>A0AA40B4J8_9PEZI</name>
<gene>
    <name evidence="2" type="ORF">B0T26DRAFT_694977</name>
</gene>
<evidence type="ECO:0000256" key="1">
    <source>
        <dbReference type="SAM" id="MobiDB-lite"/>
    </source>
</evidence>
<dbReference type="Proteomes" id="UP001172101">
    <property type="component" value="Unassembled WGS sequence"/>
</dbReference>
<evidence type="ECO:0000313" key="2">
    <source>
        <dbReference type="EMBL" id="KAK0727561.1"/>
    </source>
</evidence>
<proteinExistence type="predicted"/>
<comment type="caution">
    <text evidence="2">The sequence shown here is derived from an EMBL/GenBank/DDBJ whole genome shotgun (WGS) entry which is preliminary data.</text>
</comment>
<reference evidence="2" key="1">
    <citation type="submission" date="2023-06" db="EMBL/GenBank/DDBJ databases">
        <title>Genome-scale phylogeny and comparative genomics of the fungal order Sordariales.</title>
        <authorList>
            <consortium name="Lawrence Berkeley National Laboratory"/>
            <person name="Hensen N."/>
            <person name="Bonometti L."/>
            <person name="Westerberg I."/>
            <person name="Brannstrom I.O."/>
            <person name="Guillou S."/>
            <person name="Cros-Aarteil S."/>
            <person name="Calhoun S."/>
            <person name="Haridas S."/>
            <person name="Kuo A."/>
            <person name="Mondo S."/>
            <person name="Pangilinan J."/>
            <person name="Riley R."/>
            <person name="LaButti K."/>
            <person name="Andreopoulos B."/>
            <person name="Lipzen A."/>
            <person name="Chen C."/>
            <person name="Yanf M."/>
            <person name="Daum C."/>
            <person name="Ng V."/>
            <person name="Clum A."/>
            <person name="Steindorff A."/>
            <person name="Ohm R."/>
            <person name="Martin F."/>
            <person name="Silar P."/>
            <person name="Natvig D."/>
            <person name="Lalanne C."/>
            <person name="Gautier V."/>
            <person name="Ament-velasquez S.L."/>
            <person name="Kruys A."/>
            <person name="Hutchinson M.I."/>
            <person name="Powell A.J."/>
            <person name="Barry K."/>
            <person name="Miller A.N."/>
            <person name="Grigoriev I.V."/>
            <person name="Debuchy R."/>
            <person name="Gladieux P."/>
            <person name="Thoren M.H."/>
            <person name="Johannesson H."/>
        </authorList>
    </citation>
    <scope>NUCLEOTIDE SEQUENCE</scope>
    <source>
        <strain evidence="2">SMH2392-1A</strain>
    </source>
</reference>
<dbReference type="RefSeq" id="XP_060300416.1">
    <property type="nucleotide sequence ID" value="XM_060441272.1"/>
</dbReference>
<sequence length="133" mass="14189">MVMAIYPARPTSNDTPAIRPNSPSLPTHNETCTRLKVKQTPPCKLPTRLEESSGADITQVAVTSCSDDPAQTSCREVGVECGKAYEMLMPYATSEEKMDCVARALESGCTTNGKGGCAVKSKVVWQTLGNMCG</sequence>
<organism evidence="2 3">
    <name type="scientific">Lasiosphaeria miniovina</name>
    <dbReference type="NCBI Taxonomy" id="1954250"/>
    <lineage>
        <taxon>Eukaryota</taxon>
        <taxon>Fungi</taxon>
        <taxon>Dikarya</taxon>
        <taxon>Ascomycota</taxon>
        <taxon>Pezizomycotina</taxon>
        <taxon>Sordariomycetes</taxon>
        <taxon>Sordariomycetidae</taxon>
        <taxon>Sordariales</taxon>
        <taxon>Lasiosphaeriaceae</taxon>
        <taxon>Lasiosphaeria</taxon>
    </lineage>
</organism>
<protein>
    <submittedName>
        <fullName evidence="2">Uncharacterized protein</fullName>
    </submittedName>
</protein>